<proteinExistence type="predicted"/>
<dbReference type="AlphaFoldDB" id="X1GER8"/>
<dbReference type="EMBL" id="BARU01023718">
    <property type="protein sequence ID" value="GAH56391.1"/>
    <property type="molecule type" value="Genomic_DNA"/>
</dbReference>
<dbReference type="Gene3D" id="3.40.50.300">
    <property type="entry name" value="P-loop containing nucleotide triphosphate hydrolases"/>
    <property type="match status" value="1"/>
</dbReference>
<feature type="non-terminal residue" evidence="5">
    <location>
        <position position="77"/>
    </location>
</feature>
<evidence type="ECO:0000313" key="5">
    <source>
        <dbReference type="EMBL" id="GAH56391.1"/>
    </source>
</evidence>
<keyword evidence="3" id="KW-0342">GTP-binding</keyword>
<accession>X1GER8</accession>
<evidence type="ECO:0008006" key="6">
    <source>
        <dbReference type="Google" id="ProtNLM"/>
    </source>
</evidence>
<comment type="caution">
    <text evidence="5">The sequence shown here is derived from an EMBL/GenBank/DDBJ whole genome shotgun (WGS) entry which is preliminary data.</text>
</comment>
<keyword evidence="1" id="KW-0547">Nucleotide-binding</keyword>
<dbReference type="GO" id="GO:0016787">
    <property type="term" value="F:hydrolase activity"/>
    <property type="evidence" value="ECO:0007669"/>
    <property type="project" value="UniProtKB-KW"/>
</dbReference>
<dbReference type="GO" id="GO:0005525">
    <property type="term" value="F:GTP binding"/>
    <property type="evidence" value="ECO:0007669"/>
    <property type="project" value="UniProtKB-KW"/>
</dbReference>
<dbReference type="PANTHER" id="PTHR43087">
    <property type="entry name" value="LYSINE/ARGININE/ORNITHINE TRANSPORT SYSTEM KINASE"/>
    <property type="match status" value="1"/>
</dbReference>
<name>X1GER8_9ZZZZ</name>
<keyword evidence="2" id="KW-0378">Hydrolase</keyword>
<organism evidence="5">
    <name type="scientific">marine sediment metagenome</name>
    <dbReference type="NCBI Taxonomy" id="412755"/>
    <lineage>
        <taxon>unclassified sequences</taxon>
        <taxon>metagenomes</taxon>
        <taxon>ecological metagenomes</taxon>
    </lineage>
</organism>
<dbReference type="Pfam" id="PF03308">
    <property type="entry name" value="MeaB"/>
    <property type="match status" value="1"/>
</dbReference>
<dbReference type="InterPro" id="IPR027417">
    <property type="entry name" value="P-loop_NTPase"/>
</dbReference>
<evidence type="ECO:0000256" key="4">
    <source>
        <dbReference type="ARBA" id="ARBA00023186"/>
    </source>
</evidence>
<dbReference type="SUPFAM" id="SSF52540">
    <property type="entry name" value="P-loop containing nucleoside triphosphate hydrolases"/>
    <property type="match status" value="1"/>
</dbReference>
<evidence type="ECO:0000256" key="3">
    <source>
        <dbReference type="ARBA" id="ARBA00023134"/>
    </source>
</evidence>
<sequence>MNILERFFKGDRMALSKIISYVENQSPEYRKVLAQLYPKAGKAYRVGFTGPPGVGKSTIVDKLTALLIRNNKRVGII</sequence>
<keyword evidence="4" id="KW-0143">Chaperone</keyword>
<evidence type="ECO:0000256" key="2">
    <source>
        <dbReference type="ARBA" id="ARBA00022801"/>
    </source>
</evidence>
<gene>
    <name evidence="5" type="ORF">S03H2_38463</name>
</gene>
<reference evidence="5" key="1">
    <citation type="journal article" date="2014" name="Front. Microbiol.">
        <title>High frequency of phylogenetically diverse reductive dehalogenase-homologous genes in deep subseafloor sedimentary metagenomes.</title>
        <authorList>
            <person name="Kawai M."/>
            <person name="Futagami T."/>
            <person name="Toyoda A."/>
            <person name="Takaki Y."/>
            <person name="Nishi S."/>
            <person name="Hori S."/>
            <person name="Arai W."/>
            <person name="Tsubouchi T."/>
            <person name="Morono Y."/>
            <person name="Uchiyama I."/>
            <person name="Ito T."/>
            <person name="Fujiyama A."/>
            <person name="Inagaki F."/>
            <person name="Takami H."/>
        </authorList>
    </citation>
    <scope>NUCLEOTIDE SEQUENCE</scope>
    <source>
        <strain evidence="5">Expedition CK06-06</strain>
    </source>
</reference>
<evidence type="ECO:0000256" key="1">
    <source>
        <dbReference type="ARBA" id="ARBA00022741"/>
    </source>
</evidence>
<dbReference type="PANTHER" id="PTHR43087:SF1">
    <property type="entry name" value="LAO_AO TRANSPORT SYSTEM ATPASE"/>
    <property type="match status" value="1"/>
</dbReference>
<dbReference type="InterPro" id="IPR052040">
    <property type="entry name" value="GTPase/Isobutyryl-CoA_mutase"/>
</dbReference>
<protein>
    <recommendedName>
        <fullName evidence="6">Methylmalonyl Co-A mutase-associated GTPase MeaB</fullName>
    </recommendedName>
</protein>